<feature type="binding site" evidence="9">
    <location>
        <begin position="255"/>
        <end position="258"/>
    </location>
    <ligand>
        <name>GTP</name>
        <dbReference type="ChEBI" id="CHEBI:37565"/>
    </ligand>
</feature>
<keyword evidence="1 9" id="KW-1003">Cell membrane</keyword>
<accession>A0A934RSR1</accession>
<dbReference type="GO" id="GO:0005525">
    <property type="term" value="F:GTP binding"/>
    <property type="evidence" value="ECO:0007669"/>
    <property type="project" value="UniProtKB-UniRule"/>
</dbReference>
<keyword evidence="7 9" id="KW-0675">Receptor</keyword>
<dbReference type="AlphaFoldDB" id="A0A934RSR1"/>
<dbReference type="FunFam" id="3.40.50.300:FF:000053">
    <property type="entry name" value="Signal recognition particle receptor FtsY"/>
    <property type="match status" value="1"/>
</dbReference>
<dbReference type="InterPro" id="IPR003593">
    <property type="entry name" value="AAA+_ATPase"/>
</dbReference>
<comment type="function">
    <text evidence="9">Involved in targeting and insertion of nascent membrane proteins into the cytoplasmic membrane. Acts as a receptor for the complex formed by the signal recognition particle (SRP) and the ribosome-nascent chain (RNC).</text>
</comment>
<keyword evidence="3 9" id="KW-0547">Nucleotide-binding</keyword>
<dbReference type="Gene3D" id="1.20.120.140">
    <property type="entry name" value="Signal recognition particle SRP54, nucleotide-binding domain"/>
    <property type="match status" value="1"/>
</dbReference>
<evidence type="ECO:0000256" key="4">
    <source>
        <dbReference type="ARBA" id="ARBA00022801"/>
    </source>
</evidence>
<sequence length="310" mass="33867">MLSIFKKFKDGLAKSAKSIAEKTGGIFGRKKLDASSIEELEEALFASDFGYETTEEIIEETQKAYKKDKDLRGKDVAAIGGSVLKRVLDGSEGRIQFLEDKPTVICLIGVNGSGKTTTTAKLGYQYKQDGRNPMVAACDTFRAAAIEQLKEWSGRLGLEIVAGQHGADSAAVAFDAYQAAKSRGHDTLIIDTAGRLHTKSNLMDELAKIRRVLQKHDEAAPHYSLLVVDGSLGSNSIEQARVFNEKFGLDGLVVTKLDGTSRGGALVGIYRELKLPIYFLGFGEKPEDLQEYRVDNYVDAIFGDEEDEGE</sequence>
<dbReference type="GO" id="GO:0003924">
    <property type="term" value="F:GTPase activity"/>
    <property type="evidence" value="ECO:0007669"/>
    <property type="project" value="UniProtKB-UniRule"/>
</dbReference>
<proteinExistence type="inferred from homology"/>
<keyword evidence="12" id="KW-1185">Reference proteome</keyword>
<dbReference type="InterPro" id="IPR000897">
    <property type="entry name" value="SRP54_GTPase_dom"/>
</dbReference>
<dbReference type="HAMAP" id="MF_00920">
    <property type="entry name" value="FtsY"/>
    <property type="match status" value="1"/>
</dbReference>
<keyword evidence="6 9" id="KW-0472">Membrane</keyword>
<dbReference type="SMART" id="SM00962">
    <property type="entry name" value="SRP54"/>
    <property type="match status" value="1"/>
</dbReference>
<dbReference type="GO" id="GO:0005886">
    <property type="term" value="C:plasma membrane"/>
    <property type="evidence" value="ECO:0007669"/>
    <property type="project" value="UniProtKB-SubCell"/>
</dbReference>
<evidence type="ECO:0000256" key="1">
    <source>
        <dbReference type="ARBA" id="ARBA00022475"/>
    </source>
</evidence>
<keyword evidence="4 9" id="KW-0378">Hydrolase</keyword>
<dbReference type="InterPro" id="IPR042101">
    <property type="entry name" value="SRP54_N_sf"/>
</dbReference>
<protein>
    <recommendedName>
        <fullName evidence="9">Signal recognition particle receptor FtsY</fullName>
        <shortName evidence="9">SRP receptor</shortName>
        <ecNumber evidence="9">3.6.5.4</ecNumber>
    </recommendedName>
</protein>
<dbReference type="SUPFAM" id="SSF47364">
    <property type="entry name" value="Domain of the SRP/SRP receptor G-proteins"/>
    <property type="match status" value="1"/>
</dbReference>
<dbReference type="EMBL" id="JAENIL010000007">
    <property type="protein sequence ID" value="MBK1876182.1"/>
    <property type="molecule type" value="Genomic_DNA"/>
</dbReference>
<dbReference type="InterPro" id="IPR004390">
    <property type="entry name" value="SR_rcpt_FtsY"/>
</dbReference>
<dbReference type="PROSITE" id="PS00300">
    <property type="entry name" value="SRP54"/>
    <property type="match status" value="1"/>
</dbReference>
<comment type="subunit">
    <text evidence="9">Part of the signal recognition particle protein translocation system, which is composed of SRP and FtsY.</text>
</comment>
<evidence type="ECO:0000256" key="3">
    <source>
        <dbReference type="ARBA" id="ARBA00022741"/>
    </source>
</evidence>
<gene>
    <name evidence="9 11" type="primary">ftsY</name>
    <name evidence="11" type="ORF">JIN87_04840</name>
</gene>
<dbReference type="SMART" id="SM00963">
    <property type="entry name" value="SRP54_N"/>
    <property type="match status" value="1"/>
</dbReference>
<comment type="subcellular location">
    <subcellularLocation>
        <location evidence="9">Cell membrane</location>
        <topology evidence="9">Peripheral membrane protein</topology>
        <orientation evidence="9">Cytoplasmic side</orientation>
    </subcellularLocation>
    <subcellularLocation>
        <location evidence="9">Cytoplasm</location>
    </subcellularLocation>
</comment>
<dbReference type="InterPro" id="IPR027417">
    <property type="entry name" value="P-loop_NTPase"/>
</dbReference>
<evidence type="ECO:0000313" key="11">
    <source>
        <dbReference type="EMBL" id="MBK1876182.1"/>
    </source>
</evidence>
<name>A0A934RSR1_9BACT</name>
<comment type="caution">
    <text evidence="11">The sequence shown here is derived from an EMBL/GenBank/DDBJ whole genome shotgun (WGS) entry which is preliminary data.</text>
</comment>
<dbReference type="Pfam" id="PF02881">
    <property type="entry name" value="SRP54_N"/>
    <property type="match status" value="1"/>
</dbReference>
<evidence type="ECO:0000313" key="12">
    <source>
        <dbReference type="Proteomes" id="UP000617628"/>
    </source>
</evidence>
<feature type="binding site" evidence="9">
    <location>
        <begin position="191"/>
        <end position="195"/>
    </location>
    <ligand>
        <name>GTP</name>
        <dbReference type="ChEBI" id="CHEBI:37565"/>
    </ligand>
</feature>
<evidence type="ECO:0000259" key="10">
    <source>
        <dbReference type="PROSITE" id="PS00300"/>
    </source>
</evidence>
<dbReference type="SMART" id="SM00382">
    <property type="entry name" value="AAA"/>
    <property type="match status" value="1"/>
</dbReference>
<reference evidence="11" key="1">
    <citation type="submission" date="2021-01" db="EMBL/GenBank/DDBJ databases">
        <title>Modified the classification status of verrucomicrobia.</title>
        <authorList>
            <person name="Feng X."/>
        </authorList>
    </citation>
    <scope>NUCLEOTIDE SEQUENCE</scope>
    <source>
        <strain evidence="11">KCTC 13126</strain>
    </source>
</reference>
<dbReference type="InterPro" id="IPR013822">
    <property type="entry name" value="Signal_recog_particl_SRP54_hlx"/>
</dbReference>
<dbReference type="InterPro" id="IPR036225">
    <property type="entry name" value="SRP/SRP_N"/>
</dbReference>
<dbReference type="PANTHER" id="PTHR43134:SF1">
    <property type="entry name" value="SIGNAL RECOGNITION PARTICLE RECEPTOR SUBUNIT ALPHA"/>
    <property type="match status" value="1"/>
</dbReference>
<dbReference type="CDD" id="cd17874">
    <property type="entry name" value="FtsY"/>
    <property type="match status" value="1"/>
</dbReference>
<evidence type="ECO:0000256" key="8">
    <source>
        <dbReference type="ARBA" id="ARBA00048027"/>
    </source>
</evidence>
<dbReference type="GO" id="GO:0006614">
    <property type="term" value="P:SRP-dependent cotranslational protein targeting to membrane"/>
    <property type="evidence" value="ECO:0007669"/>
    <property type="project" value="InterPro"/>
</dbReference>
<comment type="catalytic activity">
    <reaction evidence="8 9">
        <text>GTP + H2O = GDP + phosphate + H(+)</text>
        <dbReference type="Rhea" id="RHEA:19669"/>
        <dbReference type="ChEBI" id="CHEBI:15377"/>
        <dbReference type="ChEBI" id="CHEBI:15378"/>
        <dbReference type="ChEBI" id="CHEBI:37565"/>
        <dbReference type="ChEBI" id="CHEBI:43474"/>
        <dbReference type="ChEBI" id="CHEBI:58189"/>
        <dbReference type="EC" id="3.6.5.4"/>
    </reaction>
</comment>
<dbReference type="SUPFAM" id="SSF52540">
    <property type="entry name" value="P-loop containing nucleoside triphosphate hydrolases"/>
    <property type="match status" value="1"/>
</dbReference>
<dbReference type="GO" id="GO:0005737">
    <property type="term" value="C:cytoplasm"/>
    <property type="evidence" value="ECO:0007669"/>
    <property type="project" value="UniProtKB-SubCell"/>
</dbReference>
<keyword evidence="2 9" id="KW-0963">Cytoplasm</keyword>
<dbReference type="RefSeq" id="WP_200354398.1">
    <property type="nucleotide sequence ID" value="NZ_JAENIL010000007.1"/>
</dbReference>
<dbReference type="Pfam" id="PF00448">
    <property type="entry name" value="SRP54"/>
    <property type="match status" value="1"/>
</dbReference>
<dbReference type="NCBIfam" id="TIGR00064">
    <property type="entry name" value="ftsY"/>
    <property type="match status" value="1"/>
</dbReference>
<evidence type="ECO:0000256" key="5">
    <source>
        <dbReference type="ARBA" id="ARBA00023134"/>
    </source>
</evidence>
<evidence type="ECO:0000256" key="9">
    <source>
        <dbReference type="HAMAP-Rule" id="MF_00920"/>
    </source>
</evidence>
<evidence type="ECO:0000256" key="6">
    <source>
        <dbReference type="ARBA" id="ARBA00023136"/>
    </source>
</evidence>
<feature type="domain" description="SRP54-type proteins GTP-binding" evidence="10">
    <location>
        <begin position="276"/>
        <end position="289"/>
    </location>
</feature>
<feature type="binding site" evidence="9">
    <location>
        <begin position="109"/>
        <end position="116"/>
    </location>
    <ligand>
        <name>GTP</name>
        <dbReference type="ChEBI" id="CHEBI:37565"/>
    </ligand>
</feature>
<organism evidence="11 12">
    <name type="scientific">Pelagicoccus mobilis</name>
    <dbReference type="NCBI Taxonomy" id="415221"/>
    <lineage>
        <taxon>Bacteria</taxon>
        <taxon>Pseudomonadati</taxon>
        <taxon>Verrucomicrobiota</taxon>
        <taxon>Opitutia</taxon>
        <taxon>Puniceicoccales</taxon>
        <taxon>Pelagicoccaceae</taxon>
        <taxon>Pelagicoccus</taxon>
    </lineage>
</organism>
<evidence type="ECO:0000256" key="7">
    <source>
        <dbReference type="ARBA" id="ARBA00023170"/>
    </source>
</evidence>
<keyword evidence="5 9" id="KW-0342">GTP-binding</keyword>
<dbReference type="PANTHER" id="PTHR43134">
    <property type="entry name" value="SIGNAL RECOGNITION PARTICLE RECEPTOR SUBUNIT ALPHA"/>
    <property type="match status" value="1"/>
</dbReference>
<dbReference type="GO" id="GO:0005047">
    <property type="term" value="F:signal recognition particle binding"/>
    <property type="evidence" value="ECO:0007669"/>
    <property type="project" value="TreeGrafter"/>
</dbReference>
<dbReference type="Gene3D" id="3.40.50.300">
    <property type="entry name" value="P-loop containing nucleotide triphosphate hydrolases"/>
    <property type="match status" value="1"/>
</dbReference>
<dbReference type="EC" id="3.6.5.4" evidence="9"/>
<evidence type="ECO:0000256" key="2">
    <source>
        <dbReference type="ARBA" id="ARBA00022490"/>
    </source>
</evidence>
<comment type="similarity">
    <text evidence="9">Belongs to the GTP-binding SRP family. FtsY subfamily.</text>
</comment>
<dbReference type="Proteomes" id="UP000617628">
    <property type="component" value="Unassembled WGS sequence"/>
</dbReference>